<sequence length="298" mass="33670">MTTVDNQSSVLTIREAQTFMTTGEIRARVASGRWQRPHRGVLVAHNGPLTTEEEMWVCLLAAPPGSALAGPTAAGLEGLRGFESTRTYVVVPHGQRGFRREGVTVLRSSRLGPEEFHPLRTPRRTCVERSVLDMASTARSPRVARAPLLAVVQQGLTIPDRLRDALARRGQCRHRSLISETIDDAEGGIQSLPERAFDRILRQRGLPSPTRQRVVRRPDGRYYLDADWEDYDLSAEIHGLPHLEVRNWDADLDRHNELTIDGRRLVQFTSYAVRHSPDRVGDQVERGLRRGGVRRWRC</sequence>
<name>A0ABW2C235_9PSEU</name>
<evidence type="ECO:0008006" key="3">
    <source>
        <dbReference type="Google" id="ProtNLM"/>
    </source>
</evidence>
<organism evidence="1 2">
    <name type="scientific">Haloechinothrix salitolerans</name>
    <dbReference type="NCBI Taxonomy" id="926830"/>
    <lineage>
        <taxon>Bacteria</taxon>
        <taxon>Bacillati</taxon>
        <taxon>Actinomycetota</taxon>
        <taxon>Actinomycetes</taxon>
        <taxon>Pseudonocardiales</taxon>
        <taxon>Pseudonocardiaceae</taxon>
        <taxon>Haloechinothrix</taxon>
    </lineage>
</organism>
<accession>A0ABW2C235</accession>
<gene>
    <name evidence="1" type="ORF">ACFQGD_16675</name>
</gene>
<reference evidence="2" key="1">
    <citation type="journal article" date="2019" name="Int. J. Syst. Evol. Microbiol.">
        <title>The Global Catalogue of Microorganisms (GCM) 10K type strain sequencing project: providing services to taxonomists for standard genome sequencing and annotation.</title>
        <authorList>
            <consortium name="The Broad Institute Genomics Platform"/>
            <consortium name="The Broad Institute Genome Sequencing Center for Infectious Disease"/>
            <person name="Wu L."/>
            <person name="Ma J."/>
        </authorList>
    </citation>
    <scope>NUCLEOTIDE SEQUENCE [LARGE SCALE GENOMIC DNA]</scope>
    <source>
        <strain evidence="2">KCTC 32255</strain>
    </source>
</reference>
<proteinExistence type="predicted"/>
<dbReference type="EMBL" id="JBHSXX010000001">
    <property type="protein sequence ID" value="MFC6868777.1"/>
    <property type="molecule type" value="Genomic_DNA"/>
</dbReference>
<evidence type="ECO:0000313" key="2">
    <source>
        <dbReference type="Proteomes" id="UP001596337"/>
    </source>
</evidence>
<protein>
    <recommendedName>
        <fullName evidence="3">Transcriptional regulator, AbiEi antitoxin, Type IV TA system</fullName>
    </recommendedName>
</protein>
<comment type="caution">
    <text evidence="1">The sequence shown here is derived from an EMBL/GenBank/DDBJ whole genome shotgun (WGS) entry which is preliminary data.</text>
</comment>
<dbReference type="RefSeq" id="WP_345396658.1">
    <property type="nucleotide sequence ID" value="NZ_BAABLA010000026.1"/>
</dbReference>
<dbReference type="Proteomes" id="UP001596337">
    <property type="component" value="Unassembled WGS sequence"/>
</dbReference>
<keyword evidence="2" id="KW-1185">Reference proteome</keyword>
<evidence type="ECO:0000313" key="1">
    <source>
        <dbReference type="EMBL" id="MFC6868777.1"/>
    </source>
</evidence>